<reference evidence="2 3" key="1">
    <citation type="submission" date="2020-06" db="EMBL/GenBank/DDBJ databases">
        <title>Genome mining for natural products.</title>
        <authorList>
            <person name="Zhang B."/>
            <person name="Shi J."/>
            <person name="Ge H."/>
        </authorList>
    </citation>
    <scope>NUCLEOTIDE SEQUENCE [LARGE SCALE GENOMIC DNA]</scope>
    <source>
        <strain evidence="2 3">NA00687</strain>
    </source>
</reference>
<keyword evidence="3" id="KW-1185">Reference proteome</keyword>
<feature type="region of interest" description="Disordered" evidence="1">
    <location>
        <begin position="1"/>
        <end position="27"/>
    </location>
</feature>
<evidence type="ECO:0000313" key="3">
    <source>
        <dbReference type="Proteomes" id="UP000509303"/>
    </source>
</evidence>
<keyword evidence="2" id="KW-0067">ATP-binding</keyword>
<feature type="region of interest" description="Disordered" evidence="1">
    <location>
        <begin position="246"/>
        <end position="286"/>
    </location>
</feature>
<dbReference type="AlphaFoldDB" id="A0A7H8NGQ2"/>
<dbReference type="EMBL" id="CP054929">
    <property type="protein sequence ID" value="QKW53590.1"/>
    <property type="molecule type" value="Genomic_DNA"/>
</dbReference>
<dbReference type="RefSeq" id="WP_176165296.1">
    <property type="nucleotide sequence ID" value="NZ_CP054929.1"/>
</dbReference>
<organism evidence="2 3">
    <name type="scientific">Streptomyces buecherae</name>
    <dbReference type="NCBI Taxonomy" id="2763006"/>
    <lineage>
        <taxon>Bacteria</taxon>
        <taxon>Bacillati</taxon>
        <taxon>Actinomycetota</taxon>
        <taxon>Actinomycetes</taxon>
        <taxon>Kitasatosporales</taxon>
        <taxon>Streptomycetaceae</taxon>
        <taxon>Streptomyces</taxon>
    </lineage>
</organism>
<dbReference type="Proteomes" id="UP000509303">
    <property type="component" value="Chromosome"/>
</dbReference>
<evidence type="ECO:0000313" key="2">
    <source>
        <dbReference type="EMBL" id="QKW53590.1"/>
    </source>
</evidence>
<gene>
    <name evidence="2" type="ORF">HUT08_33115</name>
</gene>
<proteinExistence type="predicted"/>
<name>A0A7H8NGQ2_9ACTN</name>
<feature type="compositionally biased region" description="Basic and acidic residues" evidence="1">
    <location>
        <begin position="18"/>
        <end position="27"/>
    </location>
</feature>
<dbReference type="GO" id="GO:0005524">
    <property type="term" value="F:ATP binding"/>
    <property type="evidence" value="ECO:0007669"/>
    <property type="project" value="UniProtKB-KW"/>
</dbReference>
<sequence>MNAHPRRLVAHPAGDDGVNPHDPTERPGAHLVAEQLGVTDPYTLNTTYRPADPLYPAATRVIGAAHELDELHNRVSHTARAALEALEPVARGEFTGAPDAYEPVRSAVRHIEQLTSRQNRAYGHLTETIFAYRRLLAEANAAQPSHAESHGQSRGDDWAVAGERGLDALRAVEAGELRLHRSAVYGYAFLSDGQGQSPDPSVWPETVQRLVTEGLLEQDTRESLYRPGQLLSLTALGQAALRDARATQPRVSAALSRSNTSANHPAIGDGPPAPAPETPNKPSRSC</sequence>
<evidence type="ECO:0000256" key="1">
    <source>
        <dbReference type="SAM" id="MobiDB-lite"/>
    </source>
</evidence>
<keyword evidence="2" id="KW-0547">Nucleotide-binding</keyword>
<protein>
    <submittedName>
        <fullName evidence="2">Large ATP-binding protein</fullName>
    </submittedName>
</protein>
<accession>A0A7H8NGQ2</accession>